<sequence>MADRTPISNEDGPVDELVCQLIYWNLIELHYRNESDLGERFLREFYQTRRCDQFHNMKPYRDGLENYLGTDGASEKTTRRTRDYILF</sequence>
<proteinExistence type="predicted"/>
<name>A0AAW2Z387_9EUKA</name>
<protein>
    <submittedName>
        <fullName evidence="1">Uncharacterized protein</fullName>
    </submittedName>
</protein>
<dbReference type="Proteomes" id="UP001431209">
    <property type="component" value="Unassembled WGS sequence"/>
</dbReference>
<gene>
    <name evidence="1" type="ORF">AKO1_004855</name>
</gene>
<organism evidence="1 2">
    <name type="scientific">Acrasis kona</name>
    <dbReference type="NCBI Taxonomy" id="1008807"/>
    <lineage>
        <taxon>Eukaryota</taxon>
        <taxon>Discoba</taxon>
        <taxon>Heterolobosea</taxon>
        <taxon>Tetramitia</taxon>
        <taxon>Eutetramitia</taxon>
        <taxon>Acrasidae</taxon>
        <taxon>Acrasis</taxon>
    </lineage>
</organism>
<dbReference type="AlphaFoldDB" id="A0AAW2Z387"/>
<evidence type="ECO:0000313" key="2">
    <source>
        <dbReference type="Proteomes" id="UP001431209"/>
    </source>
</evidence>
<evidence type="ECO:0000313" key="1">
    <source>
        <dbReference type="EMBL" id="KAL0484263.1"/>
    </source>
</evidence>
<reference evidence="1 2" key="1">
    <citation type="submission" date="2024-03" db="EMBL/GenBank/DDBJ databases">
        <title>The Acrasis kona genome and developmental transcriptomes reveal deep origins of eukaryotic multicellular pathways.</title>
        <authorList>
            <person name="Sheikh S."/>
            <person name="Fu C.-J."/>
            <person name="Brown M.W."/>
            <person name="Baldauf S.L."/>
        </authorList>
    </citation>
    <scope>NUCLEOTIDE SEQUENCE [LARGE SCALE GENOMIC DNA]</scope>
    <source>
        <strain evidence="1 2">ATCC MYA-3509</strain>
    </source>
</reference>
<accession>A0AAW2Z387</accession>
<comment type="caution">
    <text evidence="1">The sequence shown here is derived from an EMBL/GenBank/DDBJ whole genome shotgun (WGS) entry which is preliminary data.</text>
</comment>
<keyword evidence="2" id="KW-1185">Reference proteome</keyword>
<dbReference type="EMBL" id="JAOPGA020001032">
    <property type="protein sequence ID" value="KAL0484263.1"/>
    <property type="molecule type" value="Genomic_DNA"/>
</dbReference>